<comment type="function">
    <text evidence="9">Required for normal Golgi function.</text>
</comment>
<evidence type="ECO:0000256" key="7">
    <source>
        <dbReference type="ARBA" id="ARBA00023136"/>
    </source>
</evidence>
<evidence type="ECO:0000313" key="12">
    <source>
        <dbReference type="EMBL" id="JAC65348.1"/>
    </source>
</evidence>
<proteinExistence type="inferred from homology"/>
<evidence type="ECO:0000256" key="4">
    <source>
        <dbReference type="ARBA" id="ARBA00022448"/>
    </source>
</evidence>
<comment type="subunit">
    <text evidence="9">Component of the conserved oligomeric Golgi complex.</text>
</comment>
<dbReference type="EMBL" id="GBEZ01021397">
    <property type="protein sequence ID" value="JAC65348.1"/>
    <property type="molecule type" value="Transcribed_RNA"/>
</dbReference>
<dbReference type="GO" id="GO:0006891">
    <property type="term" value="P:intra-Golgi vesicle-mediated transport"/>
    <property type="evidence" value="ECO:0007669"/>
    <property type="project" value="UniProtKB-UniRule"/>
</dbReference>
<dbReference type="PANTHER" id="PTHR21506">
    <property type="entry name" value="COMPONENT OF OLIGOMERIC GOLGI COMPLEX 6"/>
    <property type="match status" value="1"/>
</dbReference>
<evidence type="ECO:0000256" key="1">
    <source>
        <dbReference type="ARBA" id="ARBA00004395"/>
    </source>
</evidence>
<dbReference type="InterPro" id="IPR048369">
    <property type="entry name" value="COG6_C"/>
</dbReference>
<dbReference type="GO" id="GO:0000139">
    <property type="term" value="C:Golgi membrane"/>
    <property type="evidence" value="ECO:0007669"/>
    <property type="project" value="UniProtKB-SubCell"/>
</dbReference>
<dbReference type="GO" id="GO:0015031">
    <property type="term" value="P:protein transport"/>
    <property type="evidence" value="ECO:0007669"/>
    <property type="project" value="UniProtKB-KW"/>
</dbReference>
<comment type="subcellular location">
    <subcellularLocation>
        <location evidence="1 9">Golgi apparatus membrane</location>
        <topology evidence="1 9">Peripheral membrane protein</topology>
    </subcellularLocation>
</comment>
<evidence type="ECO:0000259" key="10">
    <source>
        <dbReference type="Pfam" id="PF06419"/>
    </source>
</evidence>
<evidence type="ECO:0000259" key="11">
    <source>
        <dbReference type="Pfam" id="PF20653"/>
    </source>
</evidence>
<evidence type="ECO:0000256" key="3">
    <source>
        <dbReference type="ARBA" id="ARBA00020973"/>
    </source>
</evidence>
<feature type="domain" description="Conserved Oligomeric Golgi complex subunit 6 C-terminal" evidence="11">
    <location>
        <begin position="175"/>
        <end position="659"/>
    </location>
</feature>
<dbReference type="InterPro" id="IPR048368">
    <property type="entry name" value="COG6_N"/>
</dbReference>
<organism evidence="12">
    <name type="scientific">Tetraselmis sp. GSL018</name>
    <dbReference type="NCBI Taxonomy" id="582737"/>
    <lineage>
        <taxon>Eukaryota</taxon>
        <taxon>Viridiplantae</taxon>
        <taxon>Chlorophyta</taxon>
        <taxon>core chlorophytes</taxon>
        <taxon>Chlorodendrophyceae</taxon>
        <taxon>Chlorodendrales</taxon>
        <taxon>Chlorodendraceae</taxon>
        <taxon>Tetraselmis</taxon>
    </lineage>
</organism>
<keyword evidence="4 9" id="KW-0813">Transport</keyword>
<dbReference type="Pfam" id="PF06419">
    <property type="entry name" value="COG6_N"/>
    <property type="match status" value="1"/>
</dbReference>
<dbReference type="SMART" id="SM01087">
    <property type="entry name" value="COG6"/>
    <property type="match status" value="1"/>
</dbReference>
<keyword evidence="7 9" id="KW-0472">Membrane</keyword>
<gene>
    <name evidence="12" type="ORF">TSPGSL018_16234</name>
</gene>
<dbReference type="InterPro" id="IPR010490">
    <property type="entry name" value="COG6"/>
</dbReference>
<dbReference type="GO" id="GO:0017119">
    <property type="term" value="C:Golgi transport complex"/>
    <property type="evidence" value="ECO:0007669"/>
    <property type="project" value="UniProtKB-UniRule"/>
</dbReference>
<comment type="similarity">
    <text evidence="2 9">Belongs to the COG6 family.</text>
</comment>
<evidence type="ECO:0000256" key="9">
    <source>
        <dbReference type="RuleBase" id="RU365075"/>
    </source>
</evidence>
<evidence type="ECO:0000256" key="2">
    <source>
        <dbReference type="ARBA" id="ARBA00011023"/>
    </source>
</evidence>
<keyword evidence="6 9" id="KW-0333">Golgi apparatus</keyword>
<evidence type="ECO:0000256" key="5">
    <source>
        <dbReference type="ARBA" id="ARBA00022927"/>
    </source>
</evidence>
<dbReference type="Pfam" id="PF20653">
    <property type="entry name" value="COG6_C"/>
    <property type="match status" value="1"/>
</dbReference>
<accession>A0A061R041</accession>
<dbReference type="PANTHER" id="PTHR21506:SF0">
    <property type="entry name" value="CONSERVED OLIGOMERIC GOLGI COMPLEX SUBUNIT 6"/>
    <property type="match status" value="1"/>
</dbReference>
<keyword evidence="5 9" id="KW-0653">Protein transport</keyword>
<evidence type="ECO:0000256" key="6">
    <source>
        <dbReference type="ARBA" id="ARBA00023034"/>
    </source>
</evidence>
<feature type="domain" description="Conserved oligomeric complex COG6 N-terminal" evidence="10">
    <location>
        <begin position="33"/>
        <end position="144"/>
    </location>
</feature>
<evidence type="ECO:0000256" key="8">
    <source>
        <dbReference type="ARBA" id="ARBA00031348"/>
    </source>
</evidence>
<dbReference type="AlphaFoldDB" id="A0A061R041"/>
<sequence length="662" mass="72157">MSGTLAPGLSRKVKKILETKVDSPELLSSLATLSEIHPSNTPAARRRLRATIEKQGLDVAKSFLSDASSVIDAINVVRKELDGLSTACDGISKGIEASKQATSGLLEETSQLKRKLAISERRSELVVQFLSSYQLSEEEIEALSDHEVGDEFFKALERVREIHGNCRSLLHGAHQRAGLEIMDAMGAHQEAAYEKLCRWVQQQCRALGSDDAPEVDGTLRKAAHVLQQRPVLFKYCAEEVATSRHNALFQRFIAALTRGGPGGTPRPIEMHAHDPRRYVGDMLAWVHQSLASEHELFVSLFGEHKDDWGPSVQDAEGGSSTEMATTSLLLDRVFESICRPLKVRVEQVLMSSPSMLLCYRLSHLLAFYGSTVRSILGEEAQLFNTLKGCKEMAARIFFEQLKSKGDHLLRNPPPPPSDLSPPSQVSEAIRLLLDILEVSETGVEQPSNEATGAEAERVLTAGLDPLLTMCEKSAEALSADAPSRVDEQTSLDPSAQKIYQINCLHAIQTLLGRRPCMDSWTARLAELIEGHTASLVGTEVGRILSRAGLSEILERIRLHQESGSDTGAMADEPALQKEKVAEALKGFFSAVSEPDILPAFNALQAPRVRAQASDRVARHLADAYSTIYSALTDPANGYSPDGDASAIVKHNPDQVATILGVS</sequence>
<reference evidence="12" key="1">
    <citation type="submission" date="2014-05" db="EMBL/GenBank/DDBJ databases">
        <title>The transcriptome of the halophilic microalga Tetraselmis sp. GSL018 isolated from the Great Salt Lake, Utah.</title>
        <authorList>
            <person name="Jinkerson R.E."/>
            <person name="D'Adamo S."/>
            <person name="Posewitz M.C."/>
        </authorList>
    </citation>
    <scope>NUCLEOTIDE SEQUENCE</scope>
    <source>
        <strain evidence="12">GSL018</strain>
    </source>
</reference>
<name>A0A061R041_9CHLO</name>
<protein>
    <recommendedName>
        <fullName evidence="3 9">Conserved oligomeric Golgi complex subunit 6</fullName>
        <shortName evidence="9">COG complex subunit 6</shortName>
    </recommendedName>
    <alternativeName>
        <fullName evidence="8 9">Component of oligomeric Golgi complex 6</fullName>
    </alternativeName>
</protein>